<sequence>MRRSLRGDSWRFADPSLDAWSTSVFWAHGALPRLNARILTGPARARGFLLEHLRCQKGLLLSPEGGTLMLTGNGETVALGCEGEVEALLAPGAAFVLWVPGPEDLDGAISALDDFRTLLGEELPEPLPRSKQLQSYLTALDAAKAGASYRDIAVLLYGEAAAAKHWRNPARHMKDAVRYAVRRGGELMEGGYRRLLMKQLVGTV</sequence>
<dbReference type="EMBL" id="FOAP01000001">
    <property type="protein sequence ID" value="SEK56039.1"/>
    <property type="molecule type" value="Genomic_DNA"/>
</dbReference>
<keyword evidence="3" id="KW-1185">Reference proteome</keyword>
<proteinExistence type="predicted"/>
<dbReference type="OrthoDB" id="9800831at2"/>
<organism evidence="2 3">
    <name type="scientific">Stigmatella aurantiaca</name>
    <dbReference type="NCBI Taxonomy" id="41"/>
    <lineage>
        <taxon>Bacteria</taxon>
        <taxon>Pseudomonadati</taxon>
        <taxon>Myxococcota</taxon>
        <taxon>Myxococcia</taxon>
        <taxon>Myxococcales</taxon>
        <taxon>Cystobacterineae</taxon>
        <taxon>Archangiaceae</taxon>
        <taxon>Stigmatella</taxon>
    </lineage>
</organism>
<feature type="domain" description="T6SS Transcription factor RovC-like DNA binding" evidence="1">
    <location>
        <begin position="102"/>
        <end position="196"/>
    </location>
</feature>
<dbReference type="InterPro" id="IPR018754">
    <property type="entry name" value="RovC-like_DNA-bd"/>
</dbReference>
<evidence type="ECO:0000313" key="2">
    <source>
        <dbReference type="EMBL" id="SEK56039.1"/>
    </source>
</evidence>
<gene>
    <name evidence="2" type="ORF">SAMN05444354_101883</name>
</gene>
<name>A0A1H7I0K4_STIAU</name>
<dbReference type="AlphaFoldDB" id="A0A1H7I0K4"/>
<reference evidence="3" key="1">
    <citation type="submission" date="2016-10" db="EMBL/GenBank/DDBJ databases">
        <authorList>
            <person name="Varghese N."/>
            <person name="Submissions S."/>
        </authorList>
    </citation>
    <scope>NUCLEOTIDE SEQUENCE [LARGE SCALE GENOMIC DNA]</scope>
    <source>
        <strain evidence="3">DSM 17044</strain>
    </source>
</reference>
<protein>
    <submittedName>
        <fullName evidence="2">Uncharacterized conserved protein</fullName>
    </submittedName>
</protein>
<dbReference type="Pfam" id="PF10074">
    <property type="entry name" value="RovC_DNA-bd"/>
    <property type="match status" value="1"/>
</dbReference>
<dbReference type="Proteomes" id="UP000182719">
    <property type="component" value="Unassembled WGS sequence"/>
</dbReference>
<evidence type="ECO:0000259" key="1">
    <source>
        <dbReference type="Pfam" id="PF10074"/>
    </source>
</evidence>
<evidence type="ECO:0000313" key="3">
    <source>
        <dbReference type="Proteomes" id="UP000182719"/>
    </source>
</evidence>
<accession>A0A1H7I0K4</accession>